<feature type="transmembrane region" description="Helical" evidence="6">
    <location>
        <begin position="315"/>
        <end position="331"/>
    </location>
</feature>
<sequence>MVEYDPQEQELVKRIDSKVIPSLVLVVSQVSLYRLINLHTISPLYEYAGVDAFFSDSSSLMNIFLNITLLLIHSIISALIAIAVFVNLPPYPENCTFLNTADRILANARGRDGFGNEDESISRSSRGNSPSNLKFVTIQLKDILFESKNYIVGLLFLLFYCNLDNLSVITPAISEQAYNISCIVNCDYLELEHDKGEQLVVLLLTLAPMAVGCILSYIFSVKTDKTGNRTFQVAIGLSLTTFGYLVLSISELLLSNLGKYLFGLFPIVIGMMIALPALLAHAMDNTQSDTYRISVSTPMIVSLFGIHGISERNVVSFFLSVISLGLLYFIHRQTQQLEVARGPGLRRLLNDADEAKAWEDGFEMELTDMDFKKTANVEGWSSNDDLGSI</sequence>
<keyword evidence="8" id="KW-1185">Reference proteome</keyword>
<evidence type="ECO:0000256" key="5">
    <source>
        <dbReference type="ARBA" id="ARBA00023136"/>
    </source>
</evidence>
<accession>A0AAD5UHH3</accession>
<dbReference type="PANTHER" id="PTHR43791:SF36">
    <property type="entry name" value="TRANSPORTER, PUTATIVE (AFU_ORTHOLOGUE AFUA_6G08340)-RELATED"/>
    <property type="match status" value="1"/>
</dbReference>
<protein>
    <recommendedName>
        <fullName evidence="9">MFS transporter</fullName>
    </recommendedName>
</protein>
<evidence type="ECO:0000313" key="8">
    <source>
        <dbReference type="Proteomes" id="UP001210925"/>
    </source>
</evidence>
<evidence type="ECO:0008006" key="9">
    <source>
        <dbReference type="Google" id="ProtNLM"/>
    </source>
</evidence>
<feature type="transmembrane region" description="Helical" evidence="6">
    <location>
        <begin position="231"/>
        <end position="254"/>
    </location>
</feature>
<dbReference type="GO" id="GO:0016020">
    <property type="term" value="C:membrane"/>
    <property type="evidence" value="ECO:0007669"/>
    <property type="project" value="UniProtKB-SubCell"/>
</dbReference>
<dbReference type="SUPFAM" id="SSF103473">
    <property type="entry name" value="MFS general substrate transporter"/>
    <property type="match status" value="1"/>
</dbReference>
<dbReference type="InterPro" id="IPR036259">
    <property type="entry name" value="MFS_trans_sf"/>
</dbReference>
<evidence type="ECO:0000313" key="7">
    <source>
        <dbReference type="EMBL" id="KAJ3255857.1"/>
    </source>
</evidence>
<feature type="transmembrane region" description="Helical" evidence="6">
    <location>
        <begin position="63"/>
        <end position="88"/>
    </location>
</feature>
<dbReference type="GO" id="GO:0022857">
    <property type="term" value="F:transmembrane transporter activity"/>
    <property type="evidence" value="ECO:0007669"/>
    <property type="project" value="TreeGrafter"/>
</dbReference>
<evidence type="ECO:0000256" key="3">
    <source>
        <dbReference type="ARBA" id="ARBA00022692"/>
    </source>
</evidence>
<keyword evidence="3 6" id="KW-0812">Transmembrane</keyword>
<feature type="transmembrane region" description="Helical" evidence="6">
    <location>
        <begin position="199"/>
        <end position="219"/>
    </location>
</feature>
<keyword evidence="5 6" id="KW-0472">Membrane</keyword>
<dbReference type="EMBL" id="JADGKB010000059">
    <property type="protein sequence ID" value="KAJ3255857.1"/>
    <property type="molecule type" value="Genomic_DNA"/>
</dbReference>
<organism evidence="7 8">
    <name type="scientific">Boothiomyces macroporosus</name>
    <dbReference type="NCBI Taxonomy" id="261099"/>
    <lineage>
        <taxon>Eukaryota</taxon>
        <taxon>Fungi</taxon>
        <taxon>Fungi incertae sedis</taxon>
        <taxon>Chytridiomycota</taxon>
        <taxon>Chytridiomycota incertae sedis</taxon>
        <taxon>Chytridiomycetes</taxon>
        <taxon>Rhizophydiales</taxon>
        <taxon>Terramycetaceae</taxon>
        <taxon>Boothiomyces</taxon>
    </lineage>
</organism>
<feature type="transmembrane region" description="Helical" evidence="6">
    <location>
        <begin position="291"/>
        <end position="309"/>
    </location>
</feature>
<dbReference type="AlphaFoldDB" id="A0AAD5UHH3"/>
<keyword evidence="4 6" id="KW-1133">Transmembrane helix</keyword>
<dbReference type="PANTHER" id="PTHR43791">
    <property type="entry name" value="PERMEASE-RELATED"/>
    <property type="match status" value="1"/>
</dbReference>
<comment type="caution">
    <text evidence="7">The sequence shown here is derived from an EMBL/GenBank/DDBJ whole genome shotgun (WGS) entry which is preliminary data.</text>
</comment>
<evidence type="ECO:0000256" key="4">
    <source>
        <dbReference type="ARBA" id="ARBA00022989"/>
    </source>
</evidence>
<feature type="transmembrane region" description="Helical" evidence="6">
    <location>
        <begin position="150"/>
        <end position="169"/>
    </location>
</feature>
<evidence type="ECO:0000256" key="2">
    <source>
        <dbReference type="ARBA" id="ARBA00022448"/>
    </source>
</evidence>
<gene>
    <name evidence="7" type="ORF">HK103_005870</name>
</gene>
<name>A0AAD5UHH3_9FUNG</name>
<keyword evidence="2" id="KW-0813">Transport</keyword>
<proteinExistence type="predicted"/>
<reference evidence="7" key="1">
    <citation type="submission" date="2020-05" db="EMBL/GenBank/DDBJ databases">
        <title>Phylogenomic resolution of chytrid fungi.</title>
        <authorList>
            <person name="Stajich J.E."/>
            <person name="Amses K."/>
            <person name="Simmons R."/>
            <person name="Seto K."/>
            <person name="Myers J."/>
            <person name="Bonds A."/>
            <person name="Quandt C.A."/>
            <person name="Barry K."/>
            <person name="Liu P."/>
            <person name="Grigoriev I."/>
            <person name="Longcore J.E."/>
            <person name="James T.Y."/>
        </authorList>
    </citation>
    <scope>NUCLEOTIDE SEQUENCE</scope>
    <source>
        <strain evidence="7">PLAUS21</strain>
    </source>
</reference>
<feature type="transmembrane region" description="Helical" evidence="6">
    <location>
        <begin position="260"/>
        <end position="279"/>
    </location>
</feature>
<dbReference type="Proteomes" id="UP001210925">
    <property type="component" value="Unassembled WGS sequence"/>
</dbReference>
<comment type="subcellular location">
    <subcellularLocation>
        <location evidence="1">Membrane</location>
        <topology evidence="1">Multi-pass membrane protein</topology>
    </subcellularLocation>
</comment>
<evidence type="ECO:0000256" key="1">
    <source>
        <dbReference type="ARBA" id="ARBA00004141"/>
    </source>
</evidence>
<evidence type="ECO:0000256" key="6">
    <source>
        <dbReference type="SAM" id="Phobius"/>
    </source>
</evidence>